<feature type="region of interest" description="Disordered" evidence="5">
    <location>
        <begin position="2213"/>
        <end position="2279"/>
    </location>
</feature>
<feature type="domain" description="Translocation and assembly module TamB C-terminal" evidence="7">
    <location>
        <begin position="2406"/>
        <end position="2678"/>
    </location>
</feature>
<dbReference type="Pfam" id="PF04357">
    <property type="entry name" value="TamB"/>
    <property type="match status" value="1"/>
</dbReference>
<proteinExistence type="predicted"/>
<feature type="non-terminal residue" evidence="8">
    <location>
        <position position="2714"/>
    </location>
</feature>
<evidence type="ECO:0000256" key="2">
    <source>
        <dbReference type="ARBA" id="ARBA00022692"/>
    </source>
</evidence>
<feature type="region of interest" description="Disordered" evidence="5">
    <location>
        <begin position="1792"/>
        <end position="1851"/>
    </location>
</feature>
<feature type="compositionally biased region" description="Gly residues" evidence="5">
    <location>
        <begin position="1614"/>
        <end position="1623"/>
    </location>
</feature>
<accession>A0A383VJE1</accession>
<feature type="region of interest" description="Disordered" evidence="5">
    <location>
        <begin position="300"/>
        <end position="665"/>
    </location>
</feature>
<feature type="compositionally biased region" description="Low complexity" evidence="5">
    <location>
        <begin position="1599"/>
        <end position="1613"/>
    </location>
</feature>
<comment type="subcellular location">
    <subcellularLocation>
        <location evidence="1">Membrane</location>
        <topology evidence="1">Single-pass membrane protein</topology>
    </subcellularLocation>
</comment>
<dbReference type="InterPro" id="IPR053022">
    <property type="entry name" value="Chloroplast_translocon_comp"/>
</dbReference>
<feature type="compositionally biased region" description="Low complexity" evidence="5">
    <location>
        <begin position="43"/>
        <end position="87"/>
    </location>
</feature>
<evidence type="ECO:0000256" key="3">
    <source>
        <dbReference type="ARBA" id="ARBA00022989"/>
    </source>
</evidence>
<keyword evidence="2 6" id="KW-0812">Transmembrane</keyword>
<dbReference type="PANTHER" id="PTHR34457">
    <property type="entry name" value="EMBRYO DEFECTIVE 2410"/>
    <property type="match status" value="1"/>
</dbReference>
<evidence type="ECO:0000256" key="4">
    <source>
        <dbReference type="ARBA" id="ARBA00023136"/>
    </source>
</evidence>
<feature type="region of interest" description="Disordered" evidence="5">
    <location>
        <begin position="2555"/>
        <end position="2587"/>
    </location>
</feature>
<evidence type="ECO:0000256" key="5">
    <source>
        <dbReference type="SAM" id="MobiDB-lite"/>
    </source>
</evidence>
<feature type="region of interest" description="Disordered" evidence="5">
    <location>
        <begin position="2385"/>
        <end position="2413"/>
    </location>
</feature>
<feature type="compositionally biased region" description="Low complexity" evidence="5">
    <location>
        <begin position="352"/>
        <end position="385"/>
    </location>
</feature>
<feature type="compositionally biased region" description="Basic residues" evidence="5">
    <location>
        <begin position="1809"/>
        <end position="1825"/>
    </location>
</feature>
<dbReference type="STRING" id="3088.A0A383VJE1"/>
<feature type="compositionally biased region" description="Low complexity" evidence="5">
    <location>
        <begin position="606"/>
        <end position="652"/>
    </location>
</feature>
<protein>
    <recommendedName>
        <fullName evidence="7">Translocation and assembly module TamB C-terminal domain-containing protein</fullName>
    </recommendedName>
</protein>
<feature type="transmembrane region" description="Helical" evidence="6">
    <location>
        <begin position="154"/>
        <end position="173"/>
    </location>
</feature>
<feature type="transmembrane region" description="Helical" evidence="6">
    <location>
        <begin position="126"/>
        <end position="147"/>
    </location>
</feature>
<dbReference type="PANTHER" id="PTHR34457:SF3">
    <property type="entry name" value="PROTEIN TIC236, CHLOROPLASTIC"/>
    <property type="match status" value="1"/>
</dbReference>
<feature type="compositionally biased region" description="Low complexity" evidence="5">
    <location>
        <begin position="1792"/>
        <end position="1804"/>
    </location>
</feature>
<keyword evidence="9" id="KW-1185">Reference proteome</keyword>
<feature type="compositionally biased region" description="Low complexity" evidence="5">
    <location>
        <begin position="1827"/>
        <end position="1846"/>
    </location>
</feature>
<feature type="compositionally biased region" description="Low complexity" evidence="5">
    <location>
        <begin position="2217"/>
        <end position="2239"/>
    </location>
</feature>
<evidence type="ECO:0000259" key="7">
    <source>
        <dbReference type="Pfam" id="PF04357"/>
    </source>
</evidence>
<dbReference type="EMBL" id="FNXT01000460">
    <property type="protein sequence ID" value="SZX64774.1"/>
    <property type="molecule type" value="Genomic_DNA"/>
</dbReference>
<organism evidence="8 9">
    <name type="scientific">Tetradesmus obliquus</name>
    <name type="common">Green alga</name>
    <name type="synonym">Acutodesmus obliquus</name>
    <dbReference type="NCBI Taxonomy" id="3088"/>
    <lineage>
        <taxon>Eukaryota</taxon>
        <taxon>Viridiplantae</taxon>
        <taxon>Chlorophyta</taxon>
        <taxon>core chlorophytes</taxon>
        <taxon>Chlorophyceae</taxon>
        <taxon>CS clade</taxon>
        <taxon>Sphaeropleales</taxon>
        <taxon>Scenedesmaceae</taxon>
        <taxon>Tetradesmus</taxon>
    </lineage>
</organism>
<feature type="compositionally biased region" description="Polar residues" evidence="5">
    <location>
        <begin position="2262"/>
        <end position="2271"/>
    </location>
</feature>
<evidence type="ECO:0000313" key="9">
    <source>
        <dbReference type="Proteomes" id="UP000256970"/>
    </source>
</evidence>
<feature type="region of interest" description="Disordered" evidence="5">
    <location>
        <begin position="1599"/>
        <end position="1624"/>
    </location>
</feature>
<feature type="compositionally biased region" description="Low complexity" evidence="5">
    <location>
        <begin position="529"/>
        <end position="567"/>
    </location>
</feature>
<sequence length="2714" mass="273526">MREIAKTAAATTAVCLHAGPHHYGRQILRYAKATPGDGAEPTASSAAPASSGPPQQEQQQQSNEQAQEGNAAQHAAGHTAAAVNTEADTSSTADAPHDLASAAAYAAAGAAAAKQQRQQQAPSVPAFSLAAALAPVAQLLLGLAALAQTWLQRWLVRAGLGTGLGLLLLHLLLNRLALPLANRQLLPGLLAEVEALTLREVRLGGVSRLWLPGLFGLGPLLTLQQLEVGPGPAEKSSAQVPEVHVRVLPAASLAQRQLQLQLAVVQPHVSVVQGPNFSWLGYPQDTTPVSSRDLVPGLTARRQQQEAAAAAAAAGGSSGPRSVGSVGSWQDGSVWSATDDGSDAGDDEDEGPAPAASSRGSSASSSTSGNSFSSSRSSAWPAAGAAAGGAGGSSQGSRRPPFASMSAAGRGPNETRQQQQQGKAAAAADAGRPATLQHSDDVVGAVDQQQQQQQHAPHPGASNSSRDHLQPGLSRQQAQPWWRLPRHPQQQQQQQQQSSSASEEAGESGSGGASSSSASGIEAAVPSAQQQQQQQLQEQLQGQPLQEQLHPQQLQEQQPQQQVGGQLPAAVLQPSKDGEAGDSSSNSHTAADSDESQEQHAAGREQGTTNSSRHSSSNSSSGGESSSEGDQSDRSSAGSSAARSSSSSSSGEISEEDDSQQAEASDADLVPFTGPVTSTAAATLQPQQQQAVAAANVLSAARSWLAARAQGLASSALRAGAGAASRLASSAAGAVHVRLSGLLPPPALHSVTISSGRLDYTVWGEPLARTVQNVGMKLLLGPGYSWLDIAIEGDPVPRHPASAKITLLNPHAKRHLRHVTPGAAGAARLRRFTCDVLPPAPPAVPADPLIGAAAGEPPELLGALQQTAATAGDDADASVAAGSAVDSGLAAADSAVQQQQYSSGEEGDEELEPVLQLEGGGSRAAAHTSGNSSSSQRQIGSGSVAAAQPYTPAAAFDSVEAERSDVAAAALPLETLHIPSGQQGLPSRVHFMLPEELAPWQQQHGAGTDTALQTGGGHLTVRVLHRWTKAAAGRDNLLVSCHGTALPAPLIERLLELPMDIHAGTIDGELHIAAYDDASWNFPAITGKLACRDVDLHFWDSPDDITGAAMDLLFERDRVYLHKATGSFGAIPLSVSGDLDLSPLAGQYRLQASVGPVEVNGLRSTLGVRPIPFPVAGALRGVLHVTGPLEKPIFSGSASALRPPPALLVGAEDTPALRALLADPGAVVAYDRVPASAANGVFTLDTSTEMFVLHSGQAVPAGGGLLQAAGRMWVAAAAESDPRAIAMEAGGSGLNAGALAARYVNDPGQPATVGPAAVLAGAGPLNVRGSMSGSHLAPTTRLDWASPSGGLSGSASFTPTALQAAGSGPGFSVRASAVTSNPTAEQARAADTQAEATYYGTPRVEAFQLEGSLAGVDLLPLAAAAAPQPQAGSSSGAGSGVAGGMGGEAPPAFVDGSPVRLRVSGAVALSAVRESSPAARRQAGLMGDDGYLFTGPVVLDGLRVNQLSLARHLAGDLNLTEPRLLLRGRGAGRAGDELLELDLALPPPPAPPVDPPGPDGLIRPRLYYPPGFAPAARLARAALLPGFISSSSAVTGEQRSQAAAAQQQASQGSSGAGKGGDGAGDAAALGWDEWAAQEEQRLPWTADGTSATTAAAAAAAEAQRASHVLLRRGALHFSCTVNAAGSEFAAALEHLPLDELELGSLRGLLLGAVLDVDLGAAAGRGSVSLASPRFSGVAGTSLSAQARWERDIVLLERAVLTQPNSRYELAAEYVLPPGVALPRSIAEAQAAASAAAAPEQLAGGPSSGGHHHHHHRHHHHHHHYQHAAAGGSQEQAAGDGEAGAAAVPGSDLEGGRWRVQLVVPHAAVEELLPAGQLLRRASRVSGLDYPRAKARFLAGLAGATISSAGEFSSQVAALAEAAASAAATAAAAAGQAPATIGSSGSASAAPSLPGLQELRGSWSGRLTAVGGGPGAAAAPQLEYDLAGSGWRAGPYTLDQLLLRGSADAAEGVALEELRLAVGGATLMLRGSLLGRAQDASFALTDFPAVLLQPLFAALPALQHATPALDARAVAAGGRPPGSSMAGGPGGSFGAGASSALSGLQSRLESSLAALGLRLPQGREEADDPLAPFLSSPVSGLLNVKGSLGGSAAAPTGVLHLRLLEGALGSQRLAKAAASLALNAAQQLSLDVQLAPADSHGHIKLAGSIDLAGEPARQQQQQQQQQQQASAAGKSSSSSSIRSTNGKGSGKGGKSSRGKGSKELQQQLAQTNSMSVAADSSSSAVEPHLALALSVKDGGMCLLTGLAPGITWGGGSAAVNLAANGPAAAPLVTGSASFSKGSLSTSFLRHPVSQLSGSLSLDGQRLAVAGLEARVGPKGALALRGSLPLQHGGSGSSSSAGVQQEQEEQQQPAEGLAAGLAGIELRVRNMYSGSLDASLQVGGSLAAPQLGGQVTFSRGTAYLVPPAAGGPGGGAAGGPAAAAAVAAGNGSSSSSQLGQSELVKTAFAALKAGKARAALDQRASQQASMALPRQQLTAFGAMQQGQQQPYASADQALLGHQHHQQQQQQTPSQSLQQQQQQQQQDQPPQPQLLLAGLELVLGPELRAVFPVVLNVGVAGKLALSGDPAAPNGLRAAGTIRLEGGVLNLVATQFRLERGHPNSIAFSPEAGLDPLVDVALSSSELRAVIAGRASAWQEHLSLTALGPAAAAAAAGA</sequence>
<feature type="compositionally biased region" description="Low complexity" evidence="5">
    <location>
        <begin position="929"/>
        <end position="944"/>
    </location>
</feature>
<feature type="region of interest" description="Disordered" evidence="5">
    <location>
        <begin position="34"/>
        <end position="94"/>
    </location>
</feature>
<dbReference type="Proteomes" id="UP000256970">
    <property type="component" value="Unassembled WGS sequence"/>
</dbReference>
<gene>
    <name evidence="8" type="ORF">BQ4739_LOCUS5264</name>
</gene>
<evidence type="ECO:0000256" key="1">
    <source>
        <dbReference type="ARBA" id="ARBA00004167"/>
    </source>
</evidence>
<feature type="compositionally biased region" description="Low complexity" evidence="5">
    <location>
        <begin position="307"/>
        <end position="328"/>
    </location>
</feature>
<feature type="region of interest" description="Disordered" evidence="5">
    <location>
        <begin position="919"/>
        <end position="944"/>
    </location>
</feature>
<feature type="compositionally biased region" description="Low complexity" evidence="5">
    <location>
        <begin position="417"/>
        <end position="430"/>
    </location>
</feature>
<feature type="compositionally biased region" description="Acidic residues" evidence="5">
    <location>
        <begin position="340"/>
        <end position="351"/>
    </location>
</feature>
<evidence type="ECO:0000256" key="6">
    <source>
        <dbReference type="SAM" id="Phobius"/>
    </source>
</evidence>
<dbReference type="InterPro" id="IPR007452">
    <property type="entry name" value="TamB_C"/>
</dbReference>
<reference evidence="8 9" key="1">
    <citation type="submission" date="2016-10" db="EMBL/GenBank/DDBJ databases">
        <authorList>
            <person name="Cai Z."/>
        </authorList>
    </citation>
    <scope>NUCLEOTIDE SEQUENCE [LARGE SCALE GENOMIC DNA]</scope>
</reference>
<name>A0A383VJE1_TETOB</name>
<feature type="compositionally biased region" description="Low complexity" evidence="5">
    <location>
        <begin position="489"/>
        <end position="503"/>
    </location>
</feature>
<evidence type="ECO:0000313" key="8">
    <source>
        <dbReference type="EMBL" id="SZX64774.1"/>
    </source>
</evidence>
<keyword evidence="3 6" id="KW-1133">Transmembrane helix</keyword>
<keyword evidence="4 6" id="KW-0472">Membrane</keyword>